<evidence type="ECO:0000256" key="3">
    <source>
        <dbReference type="ARBA" id="ARBA00023125"/>
    </source>
</evidence>
<keyword evidence="5" id="KW-0540">Nuclease</keyword>
<proteinExistence type="inferred from homology"/>
<dbReference type="AlphaFoldDB" id="A0A939BHT7"/>
<name>A0A939BHT7_9CLOT</name>
<protein>
    <submittedName>
        <fullName evidence="5">Restriction endonuclease subunit S</fullName>
    </submittedName>
</protein>
<keyword evidence="5" id="KW-0378">Hydrolase</keyword>
<evidence type="ECO:0000313" key="6">
    <source>
        <dbReference type="Proteomes" id="UP000705508"/>
    </source>
</evidence>
<keyword evidence="5" id="KW-0255">Endonuclease</keyword>
<evidence type="ECO:0000256" key="2">
    <source>
        <dbReference type="ARBA" id="ARBA00022747"/>
    </source>
</evidence>
<evidence type="ECO:0000259" key="4">
    <source>
        <dbReference type="Pfam" id="PF01420"/>
    </source>
</evidence>
<dbReference type="Gene3D" id="3.90.220.20">
    <property type="entry name" value="DNA methylase specificity domains"/>
    <property type="match status" value="2"/>
</dbReference>
<dbReference type="InterPro" id="IPR000055">
    <property type="entry name" value="Restrct_endonuc_typeI_TRD"/>
</dbReference>
<evidence type="ECO:0000313" key="5">
    <source>
        <dbReference type="EMBL" id="MBM6949419.1"/>
    </source>
</evidence>
<feature type="domain" description="Type I restriction modification DNA specificity" evidence="4">
    <location>
        <begin position="191"/>
        <end position="369"/>
    </location>
</feature>
<comment type="caution">
    <text evidence="5">The sequence shown here is derived from an EMBL/GenBank/DDBJ whole genome shotgun (WGS) entry which is preliminary data.</text>
</comment>
<dbReference type="CDD" id="cd17263">
    <property type="entry name" value="RMtype1_S_AbaB8300I-TRD1-CR1_like"/>
    <property type="match status" value="1"/>
</dbReference>
<reference evidence="5" key="1">
    <citation type="submission" date="2020-08" db="EMBL/GenBank/DDBJ databases">
        <authorList>
            <person name="Cejkova D."/>
            <person name="Kubasova T."/>
            <person name="Jahodarova E."/>
            <person name="Rychlik I."/>
        </authorList>
    </citation>
    <scope>NUCLEOTIDE SEQUENCE</scope>
    <source>
        <strain evidence="5">An582</strain>
    </source>
</reference>
<reference evidence="5" key="2">
    <citation type="journal article" date="2021" name="Sci. Rep.">
        <title>The distribution of antibiotic resistance genes in chicken gut microbiota commensals.</title>
        <authorList>
            <person name="Juricova H."/>
            <person name="Matiasovicova J."/>
            <person name="Kubasova T."/>
            <person name="Cejkova D."/>
            <person name="Rychlik I."/>
        </authorList>
    </citation>
    <scope>NUCLEOTIDE SEQUENCE</scope>
    <source>
        <strain evidence="5">An582</strain>
    </source>
</reference>
<sequence>MEYIKLCDICDFQGGSQPPKNEWSFDLKAGYIRMLQIRDFTQSEKVTPEYIKVTKTTKICEADDILIARYGASLGKILTGLAGAYNVAIMRAIPNENVLEKRYLYYYLKSPVFQGFLLNVGSRAAQAGFNKNDLQDLLIPNISKRKQLEIVRILERVEFVIEVRRQELEKLDDFIKARFIEMFGEPENNNKAWPVKSLDKLCTVGSSKRVYQSEQSSEGVPFWRISDLVSKIDTGTVDSELFISEIKYTELKRAGLVPVTGDILVTSRGTLGRCYIVHDEDCFYFQDGMISWLTNYSEEITPLYLQYLFTMSGFRKQIDNAQAGSTVAYLSIAMLKKLQVMVPNKALQEQFAAFVEQVDKSKVAVQKAIDETQLLFDSLMQKYFG</sequence>
<organism evidence="5 6">
    <name type="scientific">Mordavella massiliensis</name>
    <dbReference type="NCBI Taxonomy" id="1871024"/>
    <lineage>
        <taxon>Bacteria</taxon>
        <taxon>Bacillati</taxon>
        <taxon>Bacillota</taxon>
        <taxon>Clostridia</taxon>
        <taxon>Eubacteriales</taxon>
        <taxon>Clostridiaceae</taxon>
        <taxon>Mordavella</taxon>
    </lineage>
</organism>
<keyword evidence="3" id="KW-0238">DNA-binding</keyword>
<dbReference type="PANTHER" id="PTHR30408">
    <property type="entry name" value="TYPE-1 RESTRICTION ENZYME ECOKI SPECIFICITY PROTEIN"/>
    <property type="match status" value="1"/>
</dbReference>
<evidence type="ECO:0000256" key="1">
    <source>
        <dbReference type="ARBA" id="ARBA00010923"/>
    </source>
</evidence>
<feature type="domain" description="Type I restriction modification DNA specificity" evidence="4">
    <location>
        <begin position="2"/>
        <end position="171"/>
    </location>
</feature>
<dbReference type="GO" id="GO:0003677">
    <property type="term" value="F:DNA binding"/>
    <property type="evidence" value="ECO:0007669"/>
    <property type="project" value="UniProtKB-KW"/>
</dbReference>
<comment type="similarity">
    <text evidence="1">Belongs to the type-I restriction system S methylase family.</text>
</comment>
<dbReference type="GO" id="GO:0009307">
    <property type="term" value="P:DNA restriction-modification system"/>
    <property type="evidence" value="ECO:0007669"/>
    <property type="project" value="UniProtKB-KW"/>
</dbReference>
<dbReference type="EMBL" id="JACJKS010000027">
    <property type="protein sequence ID" value="MBM6949419.1"/>
    <property type="molecule type" value="Genomic_DNA"/>
</dbReference>
<dbReference type="PANTHER" id="PTHR30408:SF12">
    <property type="entry name" value="TYPE I RESTRICTION ENZYME MJAVIII SPECIFICITY SUBUNIT"/>
    <property type="match status" value="1"/>
</dbReference>
<dbReference type="RefSeq" id="WP_204907414.1">
    <property type="nucleotide sequence ID" value="NZ_JACJKS010000027.1"/>
</dbReference>
<dbReference type="Proteomes" id="UP000705508">
    <property type="component" value="Unassembled WGS sequence"/>
</dbReference>
<dbReference type="InterPro" id="IPR044946">
    <property type="entry name" value="Restrct_endonuc_typeI_TRD_sf"/>
</dbReference>
<accession>A0A939BHT7</accession>
<dbReference type="Pfam" id="PF01420">
    <property type="entry name" value="Methylase_S"/>
    <property type="match status" value="2"/>
</dbReference>
<gene>
    <name evidence="5" type="ORF">H6A20_12325</name>
</gene>
<dbReference type="InterPro" id="IPR052021">
    <property type="entry name" value="Type-I_RS_S_subunit"/>
</dbReference>
<keyword evidence="2" id="KW-0680">Restriction system</keyword>
<dbReference type="SUPFAM" id="SSF116734">
    <property type="entry name" value="DNA methylase specificity domain"/>
    <property type="match status" value="2"/>
</dbReference>
<dbReference type="GO" id="GO:0004519">
    <property type="term" value="F:endonuclease activity"/>
    <property type="evidence" value="ECO:0007669"/>
    <property type="project" value="UniProtKB-KW"/>
</dbReference>